<name>A0ACA9RCI2_9GLOM</name>
<dbReference type="Proteomes" id="UP000789920">
    <property type="component" value="Unassembled WGS sequence"/>
</dbReference>
<proteinExistence type="predicted"/>
<comment type="caution">
    <text evidence="1">The sequence shown here is derived from an EMBL/GenBank/DDBJ whole genome shotgun (WGS) entry which is preliminary data.</text>
</comment>
<accession>A0ACA9RCI2</accession>
<dbReference type="EMBL" id="CAJVQC010048688">
    <property type="protein sequence ID" value="CAG8786558.1"/>
    <property type="molecule type" value="Genomic_DNA"/>
</dbReference>
<evidence type="ECO:0000313" key="2">
    <source>
        <dbReference type="Proteomes" id="UP000789920"/>
    </source>
</evidence>
<protein>
    <submittedName>
        <fullName evidence="1">21_t:CDS:1</fullName>
    </submittedName>
</protein>
<keyword evidence="2" id="KW-1185">Reference proteome</keyword>
<reference evidence="1" key="1">
    <citation type="submission" date="2021-06" db="EMBL/GenBank/DDBJ databases">
        <authorList>
            <person name="Kallberg Y."/>
            <person name="Tangrot J."/>
            <person name="Rosling A."/>
        </authorList>
    </citation>
    <scope>NUCLEOTIDE SEQUENCE</scope>
    <source>
        <strain evidence="1">MA461A</strain>
    </source>
</reference>
<organism evidence="1 2">
    <name type="scientific">Racocetra persica</name>
    <dbReference type="NCBI Taxonomy" id="160502"/>
    <lineage>
        <taxon>Eukaryota</taxon>
        <taxon>Fungi</taxon>
        <taxon>Fungi incertae sedis</taxon>
        <taxon>Mucoromycota</taxon>
        <taxon>Glomeromycotina</taxon>
        <taxon>Glomeromycetes</taxon>
        <taxon>Diversisporales</taxon>
        <taxon>Gigasporaceae</taxon>
        <taxon>Racocetra</taxon>
    </lineage>
</organism>
<evidence type="ECO:0000313" key="1">
    <source>
        <dbReference type="EMBL" id="CAG8786558.1"/>
    </source>
</evidence>
<sequence>MQVVERSGTTLLIREKNINEVFKRNKEVLLKNGLSSLQQYRPSIHKRSLKTMLARRFNEPSFYPRLPKILGAFETGLYKNCGKEGRRSQILVGRRGQSYTPDDVSEWLRSVTRNHMGSARTGSSPVVVATTFFLLIFVTP</sequence>
<gene>
    <name evidence="1" type="ORF">RPERSI_LOCUS18403</name>
</gene>